<name>A0A1G1KT81_9BACT</name>
<evidence type="ECO:0000313" key="2">
    <source>
        <dbReference type="Proteomes" id="UP000178187"/>
    </source>
</evidence>
<sequence>MQWRFAVTRKMMSNGLLREKKTVKAMVEIYCRGNDHACREHESCESCSDLLRYAHERLDKCVFGEEKPVCALCPVHCYHPARRNEISHVMRYSGPKMFLRHPFLALSHLFTGNTKPGEKVQKYLERKKSRQADERRRLTSVA</sequence>
<reference evidence="1 2" key="1">
    <citation type="journal article" date="2016" name="Nat. Commun.">
        <title>Thousands of microbial genomes shed light on interconnected biogeochemical processes in an aquifer system.</title>
        <authorList>
            <person name="Anantharaman K."/>
            <person name="Brown C.T."/>
            <person name="Hug L.A."/>
            <person name="Sharon I."/>
            <person name="Castelle C.J."/>
            <person name="Probst A.J."/>
            <person name="Thomas B.C."/>
            <person name="Singh A."/>
            <person name="Wilkins M.J."/>
            <person name="Karaoz U."/>
            <person name="Brodie E.L."/>
            <person name="Williams K.H."/>
            <person name="Hubbard S.S."/>
            <person name="Banfield J.F."/>
        </authorList>
    </citation>
    <scope>NUCLEOTIDE SEQUENCE [LARGE SCALE GENOMIC DNA]</scope>
</reference>
<organism evidence="1 2">
    <name type="scientific">Candidatus Danuiimicrobium aquiferis</name>
    <dbReference type="NCBI Taxonomy" id="1801832"/>
    <lineage>
        <taxon>Bacteria</taxon>
        <taxon>Pseudomonadati</taxon>
        <taxon>Candidatus Omnitrophota</taxon>
        <taxon>Candidatus Danuiimicrobium</taxon>
    </lineage>
</organism>
<dbReference type="AlphaFoldDB" id="A0A1G1KT81"/>
<dbReference type="Proteomes" id="UP000178187">
    <property type="component" value="Unassembled WGS sequence"/>
</dbReference>
<gene>
    <name evidence="1" type="ORF">A3G33_11100</name>
</gene>
<dbReference type="NCBIfam" id="NF007714">
    <property type="entry name" value="PRK10410.1-2"/>
    <property type="match status" value="1"/>
</dbReference>
<proteinExistence type="predicted"/>
<evidence type="ECO:0000313" key="1">
    <source>
        <dbReference type="EMBL" id="OGW96045.1"/>
    </source>
</evidence>
<dbReference type="Pfam" id="PF11756">
    <property type="entry name" value="YgbA_NO"/>
    <property type="match status" value="1"/>
</dbReference>
<protein>
    <recommendedName>
        <fullName evidence="3">Nitrous oxide-stimulated promoter</fullName>
    </recommendedName>
</protein>
<dbReference type="InterPro" id="IPR020483">
    <property type="entry name" value="Uncharacterised_YgbA"/>
</dbReference>
<dbReference type="EMBL" id="MHFR01000054">
    <property type="protein sequence ID" value="OGW96045.1"/>
    <property type="molecule type" value="Genomic_DNA"/>
</dbReference>
<comment type="caution">
    <text evidence="1">The sequence shown here is derived from an EMBL/GenBank/DDBJ whole genome shotgun (WGS) entry which is preliminary data.</text>
</comment>
<accession>A0A1G1KT81</accession>
<evidence type="ECO:0008006" key="3">
    <source>
        <dbReference type="Google" id="ProtNLM"/>
    </source>
</evidence>